<evidence type="ECO:0000256" key="8">
    <source>
        <dbReference type="ARBA" id="ARBA00038159"/>
    </source>
</evidence>
<dbReference type="InterPro" id="IPR016186">
    <property type="entry name" value="C-type_lectin-like/link_sf"/>
</dbReference>
<comment type="subcellular location">
    <subcellularLocation>
        <location evidence="1">Membrane</location>
        <topology evidence="1">Single-pass type I membrane protein</topology>
    </subcellularLocation>
</comment>
<accession>A0ABR2W212</accession>
<dbReference type="SUPFAM" id="SSF56436">
    <property type="entry name" value="C-type lectin-like"/>
    <property type="match status" value="1"/>
</dbReference>
<evidence type="ECO:0000256" key="7">
    <source>
        <dbReference type="ARBA" id="ARBA00037703"/>
    </source>
</evidence>
<gene>
    <name evidence="13" type="ORF">K7432_006458</name>
</gene>
<evidence type="ECO:0000313" key="14">
    <source>
        <dbReference type="Proteomes" id="UP001479436"/>
    </source>
</evidence>
<comment type="function">
    <text evidence="7">May be involved in telomere capping.</text>
</comment>
<dbReference type="PANTHER" id="PTHR35518">
    <property type="entry name" value="MAINTENANCE OF TELOMOERE CAPPING"/>
    <property type="match status" value="1"/>
</dbReference>
<protein>
    <recommendedName>
        <fullName evidence="9">Maintenance of telomere capping protein 6</fullName>
    </recommendedName>
</protein>
<evidence type="ECO:0000313" key="13">
    <source>
        <dbReference type="EMBL" id="KAK9717048.1"/>
    </source>
</evidence>
<feature type="chain" id="PRO_5045909416" description="Maintenance of telomere capping protein 6" evidence="11">
    <location>
        <begin position="23"/>
        <end position="545"/>
    </location>
</feature>
<dbReference type="PROSITE" id="PS50041">
    <property type="entry name" value="C_TYPE_LECTIN_2"/>
    <property type="match status" value="1"/>
</dbReference>
<evidence type="ECO:0000256" key="3">
    <source>
        <dbReference type="ARBA" id="ARBA00022729"/>
    </source>
</evidence>
<keyword evidence="5 10" id="KW-0472">Membrane</keyword>
<dbReference type="InterPro" id="IPR057530">
    <property type="entry name" value="TIM-barrel_MTC6"/>
</dbReference>
<keyword evidence="4 10" id="KW-1133">Transmembrane helix</keyword>
<dbReference type="InterPro" id="IPR051008">
    <property type="entry name" value="Telomere_Capping_Maintenance"/>
</dbReference>
<sequence length="545" mass="61904">MRASSLLFLGLLAFCKIEIVFGQEETINQWGPLYVKNSLLTQRDLSWEVPIDRLNHIGINLTTAYFQGKDYSTPKVQGIVDLVKAGYTRLLIDLYWNPDRSQWQFCPVSTTVNNETTANDIKCSTEAEFSNFLAFLDHHVSTMNSMTPSFLIVLLFRLHSLNTLGVVNPLDILYDMINRSLGSSIYTRTKLEQSRMSLPHEWIATGQYYYVIDKNPNTGYLESPSAWPTYSYLNRYVTPNRVLLGYDLGSSLSAYQLSTRLIDSLFFASSELYVPERLDSNGGFNSDRCLNSSSPSLLQSNNLGLVATQVQSSFWSWRTITQPLDSTNFTEDSISALTDCGYSLTFSAPGVYNEVNIIPAIWSWEPDQPDPYGRYGDQRCVVMNAQSGHWRVRSCDRKLPIACLSRSNLSDWVIENQKLYSYEAADGGCPAGYYFSIPKTARDSLYLARSLNASGESQVWIDLNAIQRPGCWVVGKNSPCLYNQTYQFLNQILTVSLIGGLIALIIFIVFVYFKCRTNLRQRRSRVHREKVRSQIRKRETITVPA</sequence>
<evidence type="ECO:0000256" key="10">
    <source>
        <dbReference type="SAM" id="Phobius"/>
    </source>
</evidence>
<keyword evidence="6" id="KW-0325">Glycoprotein</keyword>
<dbReference type="PANTHER" id="PTHR35518:SF2">
    <property type="entry name" value="MAINTENANCE OF TELOMERE CAPPING PROTEIN 6"/>
    <property type="match status" value="1"/>
</dbReference>
<reference evidence="13 14" key="1">
    <citation type="submission" date="2023-04" db="EMBL/GenBank/DDBJ databases">
        <title>Genome of Basidiobolus ranarum AG-B5.</title>
        <authorList>
            <person name="Stajich J.E."/>
            <person name="Carter-House D."/>
            <person name="Gryganskyi A."/>
        </authorList>
    </citation>
    <scope>NUCLEOTIDE SEQUENCE [LARGE SCALE GENOMIC DNA]</scope>
    <source>
        <strain evidence="13 14">AG-B5</strain>
    </source>
</reference>
<comment type="caution">
    <text evidence="13">The sequence shown here is derived from an EMBL/GenBank/DDBJ whole genome shotgun (WGS) entry which is preliminary data.</text>
</comment>
<evidence type="ECO:0000256" key="2">
    <source>
        <dbReference type="ARBA" id="ARBA00022692"/>
    </source>
</evidence>
<dbReference type="InterPro" id="IPR016187">
    <property type="entry name" value="CTDL_fold"/>
</dbReference>
<evidence type="ECO:0000256" key="4">
    <source>
        <dbReference type="ARBA" id="ARBA00022989"/>
    </source>
</evidence>
<evidence type="ECO:0000256" key="11">
    <source>
        <dbReference type="SAM" id="SignalP"/>
    </source>
</evidence>
<evidence type="ECO:0000256" key="6">
    <source>
        <dbReference type="ARBA" id="ARBA00023180"/>
    </source>
</evidence>
<evidence type="ECO:0000259" key="12">
    <source>
        <dbReference type="PROSITE" id="PS50041"/>
    </source>
</evidence>
<comment type="similarity">
    <text evidence="8">Belongs to the MTC6 family.</text>
</comment>
<dbReference type="Gene3D" id="3.10.100.10">
    <property type="entry name" value="Mannose-Binding Protein A, subunit A"/>
    <property type="match status" value="1"/>
</dbReference>
<dbReference type="InterPro" id="IPR001304">
    <property type="entry name" value="C-type_lectin-like"/>
</dbReference>
<dbReference type="EMBL" id="JASJQH010007161">
    <property type="protein sequence ID" value="KAK9717048.1"/>
    <property type="molecule type" value="Genomic_DNA"/>
</dbReference>
<dbReference type="Pfam" id="PF25506">
    <property type="entry name" value="TIM-barrel_MTC6"/>
    <property type="match status" value="1"/>
</dbReference>
<feature type="signal peptide" evidence="11">
    <location>
        <begin position="1"/>
        <end position="22"/>
    </location>
</feature>
<keyword evidence="14" id="KW-1185">Reference proteome</keyword>
<evidence type="ECO:0000256" key="9">
    <source>
        <dbReference type="ARBA" id="ARBA00039865"/>
    </source>
</evidence>
<keyword evidence="2 10" id="KW-0812">Transmembrane</keyword>
<organism evidence="13 14">
    <name type="scientific">Basidiobolus ranarum</name>
    <dbReference type="NCBI Taxonomy" id="34480"/>
    <lineage>
        <taxon>Eukaryota</taxon>
        <taxon>Fungi</taxon>
        <taxon>Fungi incertae sedis</taxon>
        <taxon>Zoopagomycota</taxon>
        <taxon>Entomophthoromycotina</taxon>
        <taxon>Basidiobolomycetes</taxon>
        <taxon>Basidiobolales</taxon>
        <taxon>Basidiobolaceae</taxon>
        <taxon>Basidiobolus</taxon>
    </lineage>
</organism>
<evidence type="ECO:0000256" key="1">
    <source>
        <dbReference type="ARBA" id="ARBA00004479"/>
    </source>
</evidence>
<feature type="transmembrane region" description="Helical" evidence="10">
    <location>
        <begin position="488"/>
        <end position="513"/>
    </location>
</feature>
<keyword evidence="3 11" id="KW-0732">Signal</keyword>
<evidence type="ECO:0000256" key="5">
    <source>
        <dbReference type="ARBA" id="ARBA00023136"/>
    </source>
</evidence>
<dbReference type="Proteomes" id="UP001479436">
    <property type="component" value="Unassembled WGS sequence"/>
</dbReference>
<name>A0ABR2W212_9FUNG</name>
<feature type="domain" description="C-type lectin" evidence="12">
    <location>
        <begin position="363"/>
        <end position="404"/>
    </location>
</feature>
<proteinExistence type="inferred from homology"/>